<reference evidence="1 2" key="1">
    <citation type="submission" date="2017-10" db="EMBL/GenBank/DDBJ databases">
        <title>Novel microbial diversity and functional potential in the marine mammal oral microbiome.</title>
        <authorList>
            <person name="Dudek N.K."/>
            <person name="Sun C.L."/>
            <person name="Burstein D."/>
            <person name="Kantor R.S."/>
            <person name="Aliaga Goltsman D.S."/>
            <person name="Bik E.M."/>
            <person name="Thomas B.C."/>
            <person name="Banfield J.F."/>
            <person name="Relman D.A."/>
        </authorList>
    </citation>
    <scope>NUCLEOTIDE SEQUENCE [LARGE SCALE GENOMIC DNA]</scope>
    <source>
        <strain evidence="1">DOLJORAL78_61_10</strain>
    </source>
</reference>
<dbReference type="AlphaFoldDB" id="A0A2G6KAU4"/>
<comment type="caution">
    <text evidence="1">The sequence shown here is derived from an EMBL/GenBank/DDBJ whole genome shotgun (WGS) entry which is preliminary data.</text>
</comment>
<accession>A0A2G6KAU4</accession>
<dbReference type="InterPro" id="IPR029058">
    <property type="entry name" value="AB_hydrolase_fold"/>
</dbReference>
<dbReference type="Gene3D" id="3.40.50.1820">
    <property type="entry name" value="alpha/beta hydrolase"/>
    <property type="match status" value="1"/>
</dbReference>
<dbReference type="EMBL" id="PDSL01000060">
    <property type="protein sequence ID" value="PIE31919.1"/>
    <property type="molecule type" value="Genomic_DNA"/>
</dbReference>
<dbReference type="Proteomes" id="UP000230914">
    <property type="component" value="Unassembled WGS sequence"/>
</dbReference>
<dbReference type="SUPFAM" id="SSF53474">
    <property type="entry name" value="alpha/beta-Hydrolases"/>
    <property type="match status" value="1"/>
</dbReference>
<evidence type="ECO:0000313" key="1">
    <source>
        <dbReference type="EMBL" id="PIE31919.1"/>
    </source>
</evidence>
<evidence type="ECO:0000313" key="2">
    <source>
        <dbReference type="Proteomes" id="UP000230914"/>
    </source>
</evidence>
<protein>
    <submittedName>
        <fullName evidence="1">Uncharacterized protein</fullName>
    </submittedName>
</protein>
<proteinExistence type="predicted"/>
<sequence>MRASSEHLSLLPVEMAAMVECERHRTRAHGLPLQASIVGVAMSPTYAIDTDVAAQTAQRLIDDGGRLDLISRQIRADMVGLSLTSAADSHLAQAAQHYLETGEYLKAIADRAIEADLHDQTISVLQAHYAGYLESIGVPSVPGTGVGDLGGTFTTVARPAWVITGTTGLERGREVVMQALAHAADRGVIENDEFEIVEVGADRYVVVLPGVIDLSKLHVGFDEYSRSSRDLDQGAIRSASSSSVDKNLYAQYVAEAIRQHVPPGSHLALIGHSYGADTAVDLAADDRFTERYDITHVVAAGYATQRTVPDVDPAIEVLAINNNKDSAAVLETMLRGPIQHLNGNIEVLSGAVELDPGKVWDGVWNMNTGWSRLLLDDAGFVVDNTIDIAKAPFQLIPDRYRLSFLDFSPADLGPLEPGVSSDGNHTTVVFEGEFDGYGHAPLNYLDYLANTDEAEIARFMTSLHDAGYTNGGTARAVDLSVPEPEQSGSG</sequence>
<name>A0A2G6KAU4_9ACTN</name>
<organism evidence="1 2">
    <name type="scientific">Ilumatobacter coccineus</name>
    <dbReference type="NCBI Taxonomy" id="467094"/>
    <lineage>
        <taxon>Bacteria</taxon>
        <taxon>Bacillati</taxon>
        <taxon>Actinomycetota</taxon>
        <taxon>Acidimicrobiia</taxon>
        <taxon>Acidimicrobiales</taxon>
        <taxon>Ilumatobacteraceae</taxon>
        <taxon>Ilumatobacter</taxon>
    </lineage>
</organism>
<gene>
    <name evidence="1" type="ORF">CSA55_04570</name>
</gene>